<evidence type="ECO:0000313" key="2">
    <source>
        <dbReference type="Proteomes" id="UP000002574"/>
    </source>
</evidence>
<name>D3DGA7_HYDTT</name>
<dbReference type="AlphaFoldDB" id="D3DGA7"/>
<gene>
    <name evidence="1" type="ordered locus">HTH_0394</name>
</gene>
<protein>
    <submittedName>
        <fullName evidence="1">Uncharacterized protein</fullName>
    </submittedName>
</protein>
<dbReference type="KEGG" id="hth:HTH_0394"/>
<dbReference type="EMBL" id="AP011112">
    <property type="protein sequence ID" value="BAI68859.1"/>
    <property type="molecule type" value="Genomic_DNA"/>
</dbReference>
<keyword evidence="2" id="KW-1185">Reference proteome</keyword>
<proteinExistence type="predicted"/>
<accession>D3DGA7</accession>
<organism evidence="1 2">
    <name type="scientific">Hydrogenobacter thermophilus (strain DSM 6534 / IAM 12695 / TK-6)</name>
    <dbReference type="NCBI Taxonomy" id="608538"/>
    <lineage>
        <taxon>Bacteria</taxon>
        <taxon>Pseudomonadati</taxon>
        <taxon>Aquificota</taxon>
        <taxon>Aquificia</taxon>
        <taxon>Aquificales</taxon>
        <taxon>Aquificaceae</taxon>
        <taxon>Hydrogenobacter</taxon>
    </lineage>
</organism>
<evidence type="ECO:0000313" key="1">
    <source>
        <dbReference type="EMBL" id="BAI68859.1"/>
    </source>
</evidence>
<dbReference type="Proteomes" id="UP000002574">
    <property type="component" value="Chromosome"/>
</dbReference>
<sequence>MKARIENIIERLEREKSYYRRCLKKVGSCRQPPYKPPSFCRQPLSLLLLRIEI</sequence>
<reference evidence="1 2" key="1">
    <citation type="journal article" date="2010" name="J. Bacteriol.">
        <title>Complete genome sequence of the thermophilic, obligately chemolithoautotrophic hydrogen-oxidizing bacterium Hydrogenobacter thermophilus TK-6.</title>
        <authorList>
            <person name="Arai H."/>
            <person name="Kanbe H."/>
            <person name="Ishii M."/>
            <person name="Igarashi Y."/>
        </authorList>
    </citation>
    <scope>NUCLEOTIDE SEQUENCE [LARGE SCALE GENOMIC DNA]</scope>
    <source>
        <strain evidence="2">DSM 6534 / IAM 12695 / TK-6 [Tokyo]</strain>
    </source>
</reference>